<keyword evidence="4" id="KW-1185">Reference proteome</keyword>
<proteinExistence type="predicted"/>
<evidence type="ECO:0000256" key="1">
    <source>
        <dbReference type="SAM" id="MobiDB-lite"/>
    </source>
</evidence>
<feature type="domain" description="AB hydrolase-1" evidence="2">
    <location>
        <begin position="106"/>
        <end position="211"/>
    </location>
</feature>
<accession>A0A1H9GTA7</accession>
<protein>
    <submittedName>
        <fullName evidence="3">Pimeloyl-ACP methyl ester carboxylesterase</fullName>
    </submittedName>
</protein>
<dbReference type="EMBL" id="FOEN01000018">
    <property type="protein sequence ID" value="SEQ53331.1"/>
    <property type="molecule type" value="Genomic_DNA"/>
</dbReference>
<name>A0A1H9GTA7_9LACT</name>
<dbReference type="STRING" id="89093.SAMN04488558_1185"/>
<dbReference type="InterPro" id="IPR050266">
    <property type="entry name" value="AB_hydrolase_sf"/>
</dbReference>
<dbReference type="AlphaFoldDB" id="A0A1H9GTA7"/>
<dbReference type="GO" id="GO:0016020">
    <property type="term" value="C:membrane"/>
    <property type="evidence" value="ECO:0007669"/>
    <property type="project" value="TreeGrafter"/>
</dbReference>
<dbReference type="Gene3D" id="3.40.50.1820">
    <property type="entry name" value="alpha/beta hydrolase"/>
    <property type="match status" value="1"/>
</dbReference>
<feature type="compositionally biased region" description="Basic and acidic residues" evidence="1">
    <location>
        <begin position="48"/>
        <end position="66"/>
    </location>
</feature>
<dbReference type="RefSeq" id="WP_092572698.1">
    <property type="nucleotide sequence ID" value="NZ_FOEN01000018.1"/>
</dbReference>
<dbReference type="Pfam" id="PF00561">
    <property type="entry name" value="Abhydrolase_1"/>
    <property type="match status" value="1"/>
</dbReference>
<dbReference type="SUPFAM" id="SSF53474">
    <property type="entry name" value="alpha/beta-Hydrolases"/>
    <property type="match status" value="1"/>
</dbReference>
<dbReference type="OrthoDB" id="1817159at2"/>
<dbReference type="PANTHER" id="PTHR43798">
    <property type="entry name" value="MONOACYLGLYCEROL LIPASE"/>
    <property type="match status" value="1"/>
</dbReference>
<evidence type="ECO:0000313" key="3">
    <source>
        <dbReference type="EMBL" id="SEQ53331.1"/>
    </source>
</evidence>
<reference evidence="3 4" key="1">
    <citation type="submission" date="2016-10" db="EMBL/GenBank/DDBJ databases">
        <authorList>
            <person name="de Groot N.N."/>
        </authorList>
    </citation>
    <scope>NUCLEOTIDE SEQUENCE [LARGE SCALE GENOMIC DNA]</scope>
    <source>
        <strain evidence="3 4">DSM 15695</strain>
    </source>
</reference>
<dbReference type="PANTHER" id="PTHR43798:SF33">
    <property type="entry name" value="HYDROLASE, PUTATIVE (AFU_ORTHOLOGUE AFUA_2G14860)-RELATED"/>
    <property type="match status" value="1"/>
</dbReference>
<feature type="region of interest" description="Disordered" evidence="1">
    <location>
        <begin position="33"/>
        <end position="70"/>
    </location>
</feature>
<dbReference type="InterPro" id="IPR029058">
    <property type="entry name" value="AB_hydrolase_fold"/>
</dbReference>
<feature type="compositionally biased region" description="Low complexity" evidence="1">
    <location>
        <begin position="33"/>
        <end position="47"/>
    </location>
</feature>
<gene>
    <name evidence="3" type="ORF">SAMN04488558_1185</name>
</gene>
<dbReference type="InterPro" id="IPR000073">
    <property type="entry name" value="AB_hydrolase_1"/>
</dbReference>
<evidence type="ECO:0000313" key="4">
    <source>
        <dbReference type="Proteomes" id="UP000198833"/>
    </source>
</evidence>
<dbReference type="Proteomes" id="UP000198833">
    <property type="component" value="Unassembled WGS sequence"/>
</dbReference>
<organism evidence="3 4">
    <name type="scientific">Ignavigranum ruoffiae</name>
    <dbReference type="NCBI Taxonomy" id="89093"/>
    <lineage>
        <taxon>Bacteria</taxon>
        <taxon>Bacillati</taxon>
        <taxon>Bacillota</taxon>
        <taxon>Bacilli</taxon>
        <taxon>Lactobacillales</taxon>
        <taxon>Aerococcaceae</taxon>
        <taxon>Ignavigranum</taxon>
    </lineage>
</organism>
<evidence type="ECO:0000259" key="2">
    <source>
        <dbReference type="Pfam" id="PF00561"/>
    </source>
</evidence>
<sequence>MKKSMLKMILVSQIVLTGGISSLPNLSVLAQTQETTNQAQESAQEATHSSDEDNSTSDKEAEKDEIPTDPEVLKQMIENYGQKIEVEGHQMNVLELGKENKGKQKTLVFMPGLGEASQPLTHKNLLDLLAEKYHILVVEPFGYGLSDVSRQERTVENINRQLHTALEKMQVSEYLLVAHSLSGIYAVNYAQTYPEEVQGIVGMDTSTPMMNGFMDIQHEEAPVDDSGVATDLPEIPDVDEAVNKQYQLISQLNLNNPDVADESKRSNQVLIDAKDDKIPSGIPALYLLAQDSYEDIELRREFMDKITMNWEEQHKDLSENSDEVQTHILEGDHLLYMTQYKEMARLIDEFVSQLK</sequence>